<reference evidence="1 2" key="1">
    <citation type="submission" date="2016-10" db="EMBL/GenBank/DDBJ databases">
        <authorList>
            <person name="de Groot N.N."/>
        </authorList>
    </citation>
    <scope>NUCLEOTIDE SEQUENCE [LARGE SCALE GENOMIC DNA]</scope>
    <source>
        <strain evidence="1">1</strain>
    </source>
</reference>
<dbReference type="Proteomes" id="UP000198729">
    <property type="component" value="Unassembled WGS sequence"/>
</dbReference>
<evidence type="ECO:0000313" key="1">
    <source>
        <dbReference type="EMBL" id="SCZ87206.1"/>
    </source>
</evidence>
<gene>
    <name evidence="1" type="ORF">NSMM_980023</name>
</gene>
<sequence>MNDDTINAQSTINLLQQIELQNPGAVRIHIICDNARYYHAQLVKGYRRIPKSNWFSRHLMCRTST</sequence>
<organism evidence="1 2">
    <name type="scientific">Nitrosomonas mobilis</name>
    <dbReference type="NCBI Taxonomy" id="51642"/>
    <lineage>
        <taxon>Bacteria</taxon>
        <taxon>Pseudomonadati</taxon>
        <taxon>Pseudomonadota</taxon>
        <taxon>Betaproteobacteria</taxon>
        <taxon>Nitrosomonadales</taxon>
        <taxon>Nitrosomonadaceae</taxon>
        <taxon>Nitrosomonas</taxon>
    </lineage>
</organism>
<proteinExistence type="predicted"/>
<accession>A0A1G5SJ23</accession>
<dbReference type="AlphaFoldDB" id="A0A1G5SJ23"/>
<keyword evidence="2" id="KW-1185">Reference proteome</keyword>
<dbReference type="EMBL" id="FMWO01000111">
    <property type="protein sequence ID" value="SCZ87206.1"/>
    <property type="molecule type" value="Genomic_DNA"/>
</dbReference>
<protein>
    <recommendedName>
        <fullName evidence="3">Tc1-like transposase DDE domain-containing protein</fullName>
    </recommendedName>
</protein>
<evidence type="ECO:0008006" key="3">
    <source>
        <dbReference type="Google" id="ProtNLM"/>
    </source>
</evidence>
<name>A0A1G5SJ23_9PROT</name>
<evidence type="ECO:0000313" key="2">
    <source>
        <dbReference type="Proteomes" id="UP000198729"/>
    </source>
</evidence>